<dbReference type="RefSeq" id="WP_146857908.1">
    <property type="nucleotide sequence ID" value="NZ_BKAU01000001.1"/>
</dbReference>
<keyword evidence="1" id="KW-0472">Membrane</keyword>
<feature type="transmembrane region" description="Helical" evidence="1">
    <location>
        <begin position="7"/>
        <end position="26"/>
    </location>
</feature>
<keyword evidence="1" id="KW-0812">Transmembrane</keyword>
<name>A0A512RFE6_9BACT</name>
<dbReference type="OrthoDB" id="671857at2"/>
<evidence type="ECO:0000256" key="1">
    <source>
        <dbReference type="SAM" id="Phobius"/>
    </source>
</evidence>
<organism evidence="2 3">
    <name type="scientific">Chitinophaga cymbidii</name>
    <dbReference type="NCBI Taxonomy" id="1096750"/>
    <lineage>
        <taxon>Bacteria</taxon>
        <taxon>Pseudomonadati</taxon>
        <taxon>Bacteroidota</taxon>
        <taxon>Chitinophagia</taxon>
        <taxon>Chitinophagales</taxon>
        <taxon>Chitinophagaceae</taxon>
        <taxon>Chitinophaga</taxon>
    </lineage>
</organism>
<gene>
    <name evidence="2" type="ORF">CCY01nite_06970</name>
</gene>
<evidence type="ECO:0000313" key="2">
    <source>
        <dbReference type="EMBL" id="GEP94437.1"/>
    </source>
</evidence>
<dbReference type="Proteomes" id="UP000321436">
    <property type="component" value="Unassembled WGS sequence"/>
</dbReference>
<keyword evidence="3" id="KW-1185">Reference proteome</keyword>
<keyword evidence="1" id="KW-1133">Transmembrane helix</keyword>
<comment type="caution">
    <text evidence="2">The sequence shown here is derived from an EMBL/GenBank/DDBJ whole genome shotgun (WGS) entry which is preliminary data.</text>
</comment>
<dbReference type="EMBL" id="BKAU01000001">
    <property type="protein sequence ID" value="GEP94437.1"/>
    <property type="molecule type" value="Genomic_DNA"/>
</dbReference>
<proteinExistence type="predicted"/>
<dbReference type="AlphaFoldDB" id="A0A512RFE6"/>
<sequence>MKTSNKLLIAVLVFLPVSLVLYNFLLKGEFVKGNIRMNAADFVSKSNKRSLKPFRHIVYDGALWKVSENGTRRSFSESHNLRLFFRKDTASWMELSAMQERYMKVRQEGDTLFISYLVDRMTEGKYFNDHSLQIYAQELASVTGDHCWIEVFGLSQKDVPLKVHMKEKARCLMYGGVLPRLNLQLETDAICDISWGGAIDTLGYRFGRQTTLNISNDTKVRVWQPVGVDSTAKIALSGSAVSMMGYLQAKEE</sequence>
<protein>
    <submittedName>
        <fullName evidence="2">Uncharacterized protein</fullName>
    </submittedName>
</protein>
<accession>A0A512RFE6</accession>
<reference evidence="2 3" key="1">
    <citation type="submission" date="2019-07" db="EMBL/GenBank/DDBJ databases">
        <title>Whole genome shotgun sequence of Chitinophaga cymbidii NBRC 109752.</title>
        <authorList>
            <person name="Hosoyama A."/>
            <person name="Uohara A."/>
            <person name="Ohji S."/>
            <person name="Ichikawa N."/>
        </authorList>
    </citation>
    <scope>NUCLEOTIDE SEQUENCE [LARGE SCALE GENOMIC DNA]</scope>
    <source>
        <strain evidence="2 3">NBRC 109752</strain>
    </source>
</reference>
<evidence type="ECO:0000313" key="3">
    <source>
        <dbReference type="Proteomes" id="UP000321436"/>
    </source>
</evidence>